<dbReference type="PANTHER" id="PTHR43567:SF5">
    <property type="entry name" value="HYPOTHETICAL CYTOSOLIC PROTEIN"/>
    <property type="match status" value="1"/>
</dbReference>
<evidence type="ECO:0000313" key="6">
    <source>
        <dbReference type="Proteomes" id="UP000095409"/>
    </source>
</evidence>
<dbReference type="Pfam" id="PF01613">
    <property type="entry name" value="Flavin_Reduct"/>
    <property type="match status" value="1"/>
</dbReference>
<proteinExistence type="inferred from homology"/>
<dbReference type="Proteomes" id="UP000095409">
    <property type="component" value="Unassembled WGS sequence"/>
</dbReference>
<dbReference type="EMBL" id="QROS01000016">
    <property type="protein sequence ID" value="RHL43722.1"/>
    <property type="molecule type" value="Genomic_DNA"/>
</dbReference>
<dbReference type="RefSeq" id="WP_055066366.1">
    <property type="nucleotide sequence ID" value="NZ_CYZD01000012.1"/>
</dbReference>
<evidence type="ECO:0000256" key="1">
    <source>
        <dbReference type="ARBA" id="ARBA00038054"/>
    </source>
</evidence>
<evidence type="ECO:0000259" key="2">
    <source>
        <dbReference type="Pfam" id="PF01613"/>
    </source>
</evidence>
<dbReference type="InterPro" id="IPR002563">
    <property type="entry name" value="Flavin_Rdtase-like_dom"/>
</dbReference>
<reference evidence="7 8" key="2">
    <citation type="submission" date="2018-08" db="EMBL/GenBank/DDBJ databases">
        <title>A genome reference for cultivated species of the human gut microbiota.</title>
        <authorList>
            <person name="Zou Y."/>
            <person name="Xue W."/>
            <person name="Luo G."/>
        </authorList>
    </citation>
    <scope>NUCLEOTIDE SEQUENCE [LARGE SCALE GENOMIC DNA]</scope>
    <source>
        <strain evidence="5 8">AF37-6AC</strain>
        <strain evidence="4 7">AM27-32LB</strain>
    </source>
</reference>
<evidence type="ECO:0000313" key="8">
    <source>
        <dbReference type="Proteomes" id="UP000285897"/>
    </source>
</evidence>
<dbReference type="Proteomes" id="UP000285897">
    <property type="component" value="Unassembled WGS sequence"/>
</dbReference>
<dbReference type="InterPro" id="IPR012349">
    <property type="entry name" value="Split_barrel_FMN-bd"/>
</dbReference>
<dbReference type="SUPFAM" id="SSF50475">
    <property type="entry name" value="FMN-binding split barrel"/>
    <property type="match status" value="1"/>
</dbReference>
<protein>
    <submittedName>
        <fullName evidence="4">Flavin reductase family protein</fullName>
    </submittedName>
    <submittedName>
        <fullName evidence="3">Flavoredoxin</fullName>
    </submittedName>
</protein>
<sequence>MKKKIDVFEHMGEILNGVKNGVLITGKADGRVNSMTISWGMVGVEWGKPVFITFVRESRFTRSLLEKNGEFTVNIPLDDSAKKILGYCGAKSGRDVDKAKEIGLTYEESETISVPGVKELPLTLECKVVYKQTQDTEAMTEENREKFYPQNVESSFSGANRDTHIAYYGEIVDAYVIE</sequence>
<dbReference type="InterPro" id="IPR052174">
    <property type="entry name" value="Flavoredoxin"/>
</dbReference>
<dbReference type="GO" id="GO:0010181">
    <property type="term" value="F:FMN binding"/>
    <property type="evidence" value="ECO:0007669"/>
    <property type="project" value="InterPro"/>
</dbReference>
<dbReference type="EMBL" id="CYZD01000012">
    <property type="protein sequence ID" value="CUO49409.1"/>
    <property type="molecule type" value="Genomic_DNA"/>
</dbReference>
<evidence type="ECO:0000313" key="7">
    <source>
        <dbReference type="Proteomes" id="UP000283928"/>
    </source>
</evidence>
<dbReference type="PANTHER" id="PTHR43567">
    <property type="entry name" value="FLAVOREDOXIN-RELATED-RELATED"/>
    <property type="match status" value="1"/>
</dbReference>
<accession>A0A174FLG2</accession>
<dbReference type="AlphaFoldDB" id="A0A174FLG2"/>
<reference evidence="3 6" key="1">
    <citation type="submission" date="2015-09" db="EMBL/GenBank/DDBJ databases">
        <authorList>
            <consortium name="Pathogen Informatics"/>
        </authorList>
    </citation>
    <scope>NUCLEOTIDE SEQUENCE [LARGE SCALE GENOMIC DNA]</scope>
    <source>
        <strain evidence="3 6">2789STDY5608837</strain>
    </source>
</reference>
<evidence type="ECO:0000313" key="4">
    <source>
        <dbReference type="EMBL" id="RHE75010.1"/>
    </source>
</evidence>
<evidence type="ECO:0000313" key="3">
    <source>
        <dbReference type="EMBL" id="CUO49409.1"/>
    </source>
</evidence>
<dbReference type="GO" id="GO:0016646">
    <property type="term" value="F:oxidoreductase activity, acting on the CH-NH group of donors, NAD or NADP as acceptor"/>
    <property type="evidence" value="ECO:0007669"/>
    <property type="project" value="UniProtKB-ARBA"/>
</dbReference>
<comment type="similarity">
    <text evidence="1">Belongs to the flavoredoxin family.</text>
</comment>
<dbReference type="Gene3D" id="2.30.110.10">
    <property type="entry name" value="Electron Transport, Fmn-binding Protein, Chain A"/>
    <property type="match status" value="1"/>
</dbReference>
<organism evidence="3 6">
    <name type="scientific">Blautia obeum</name>
    <dbReference type="NCBI Taxonomy" id="40520"/>
    <lineage>
        <taxon>Bacteria</taxon>
        <taxon>Bacillati</taxon>
        <taxon>Bacillota</taxon>
        <taxon>Clostridia</taxon>
        <taxon>Lachnospirales</taxon>
        <taxon>Lachnospiraceae</taxon>
        <taxon>Blautia</taxon>
    </lineage>
</organism>
<dbReference type="Proteomes" id="UP000283928">
    <property type="component" value="Unassembled WGS sequence"/>
</dbReference>
<evidence type="ECO:0000313" key="5">
    <source>
        <dbReference type="EMBL" id="RHL43722.1"/>
    </source>
</evidence>
<name>A0A174FLG2_9FIRM</name>
<feature type="domain" description="Flavin reductase like" evidence="2">
    <location>
        <begin position="22"/>
        <end position="177"/>
    </location>
</feature>
<dbReference type="EMBL" id="QSKO01000010">
    <property type="protein sequence ID" value="RHE75010.1"/>
    <property type="molecule type" value="Genomic_DNA"/>
</dbReference>
<gene>
    <name evidence="3" type="primary">flr_1</name>
    <name evidence="5" type="ORF">DW021_15520</name>
    <name evidence="4" type="ORF">DW723_08800</name>
    <name evidence="3" type="ORF">ERS852394_02326</name>
</gene>